<gene>
    <name evidence="4" type="ORF">J4050_04690</name>
</gene>
<dbReference type="InterPro" id="IPR026444">
    <property type="entry name" value="Secre_tail"/>
</dbReference>
<evidence type="ECO:0000313" key="4">
    <source>
        <dbReference type="EMBL" id="MBO3116031.1"/>
    </source>
</evidence>
<dbReference type="CDD" id="cd09631">
    <property type="entry name" value="DOMON_DOH"/>
    <property type="match status" value="1"/>
</dbReference>
<comment type="caution">
    <text evidence="4">The sequence shown here is derived from an EMBL/GenBank/DDBJ whole genome shotgun (WGS) entry which is preliminary data.</text>
</comment>
<dbReference type="PROSITE" id="PS50836">
    <property type="entry name" value="DOMON"/>
    <property type="match status" value="1"/>
</dbReference>
<keyword evidence="5" id="KW-1185">Reference proteome</keyword>
<sequence>MKKITIFLLVLFSFIGAAQVSTTGLIELSNDGSIVYSAQLDITDAQVTLTLVGPETRWLGIGFDAASMTAGKDVVIFDGTTLTDRNFIGIGSVPDLDSSQDWSVSSNTVNSGIRTLIATRARDTGDANDYVFRTSDTSINLVWAYSRFDDFVLAWHAQNRGMTTESLTLSQDEFELPKFVISPNPARSSLKLRIPSVKSDMSLTVYDVLGKKIYQGVITQLESLVDVSNWKSGIYLVKVTDGQSTQTKRFIKQ</sequence>
<dbReference type="RefSeq" id="WP_208152806.1">
    <property type="nucleotide sequence ID" value="NZ_JAGEVF010000003.1"/>
</dbReference>
<keyword evidence="1 2" id="KW-0732">Signal</keyword>
<dbReference type="Pfam" id="PF18962">
    <property type="entry name" value="Por_Secre_tail"/>
    <property type="match status" value="1"/>
</dbReference>
<accession>A0ABS3SZW6</accession>
<dbReference type="InterPro" id="IPR045266">
    <property type="entry name" value="DOH_DOMON"/>
</dbReference>
<organism evidence="4 5">
    <name type="scientific">Winogradskyella pelagia</name>
    <dbReference type="NCBI Taxonomy" id="2819984"/>
    <lineage>
        <taxon>Bacteria</taxon>
        <taxon>Pseudomonadati</taxon>
        <taxon>Bacteroidota</taxon>
        <taxon>Flavobacteriia</taxon>
        <taxon>Flavobacteriales</taxon>
        <taxon>Flavobacteriaceae</taxon>
        <taxon>Winogradskyella</taxon>
    </lineage>
</organism>
<dbReference type="Proteomes" id="UP000676776">
    <property type="component" value="Unassembled WGS sequence"/>
</dbReference>
<dbReference type="InterPro" id="IPR005018">
    <property type="entry name" value="DOMON_domain"/>
</dbReference>
<evidence type="ECO:0000256" key="1">
    <source>
        <dbReference type="ARBA" id="ARBA00022729"/>
    </source>
</evidence>
<evidence type="ECO:0000313" key="5">
    <source>
        <dbReference type="Proteomes" id="UP000676776"/>
    </source>
</evidence>
<dbReference type="NCBIfam" id="TIGR04183">
    <property type="entry name" value="Por_Secre_tail"/>
    <property type="match status" value="1"/>
</dbReference>
<feature type="domain" description="DOMON" evidence="3">
    <location>
        <begin position="30"/>
        <end position="146"/>
    </location>
</feature>
<dbReference type="Pfam" id="PF03351">
    <property type="entry name" value="DOMON"/>
    <property type="match status" value="1"/>
</dbReference>
<protein>
    <submittedName>
        <fullName evidence="4">T9SS type A sorting domain-containing protein</fullName>
    </submittedName>
</protein>
<evidence type="ECO:0000259" key="3">
    <source>
        <dbReference type="PROSITE" id="PS50836"/>
    </source>
</evidence>
<name>A0ABS3SZW6_9FLAO</name>
<evidence type="ECO:0000256" key="2">
    <source>
        <dbReference type="SAM" id="SignalP"/>
    </source>
</evidence>
<feature type="signal peptide" evidence="2">
    <location>
        <begin position="1"/>
        <end position="18"/>
    </location>
</feature>
<reference evidence="4 5" key="1">
    <citation type="submission" date="2021-03" db="EMBL/GenBank/DDBJ databases">
        <title>Winogradskyella sp. nov., isolated from costal sediment.</title>
        <authorList>
            <person name="Gao C."/>
        </authorList>
    </citation>
    <scope>NUCLEOTIDE SEQUENCE [LARGE SCALE GENOMIC DNA]</scope>
    <source>
        <strain evidence="4 5">DF17</strain>
    </source>
</reference>
<dbReference type="EMBL" id="JAGEVF010000003">
    <property type="protein sequence ID" value="MBO3116031.1"/>
    <property type="molecule type" value="Genomic_DNA"/>
</dbReference>
<proteinExistence type="predicted"/>
<feature type="chain" id="PRO_5045406193" evidence="2">
    <location>
        <begin position="19"/>
        <end position="253"/>
    </location>
</feature>